<dbReference type="KEGG" id="sap:Sulac_3132"/>
<evidence type="ECO:0000256" key="1">
    <source>
        <dbReference type="ARBA" id="ARBA00009677"/>
    </source>
</evidence>
<dbReference type="PATRIC" id="fig|679936.5.peg.3241"/>
<dbReference type="InterPro" id="IPR020013">
    <property type="entry name" value="Flagellar_FlgE/F/G"/>
</dbReference>
<dbReference type="Pfam" id="PF22692">
    <property type="entry name" value="LlgE_F_G_D1"/>
    <property type="match status" value="1"/>
</dbReference>
<dbReference type="NCBIfam" id="TIGR03506">
    <property type="entry name" value="FlgEFG_subfam"/>
    <property type="match status" value="1"/>
</dbReference>
<evidence type="ECO:0000259" key="3">
    <source>
        <dbReference type="Pfam" id="PF00460"/>
    </source>
</evidence>
<feature type="domain" description="Flagellar hook protein FlgE/F/G-like D1" evidence="5">
    <location>
        <begin position="88"/>
        <end position="151"/>
    </location>
</feature>
<dbReference type="Pfam" id="PF00460">
    <property type="entry name" value="Flg_bb_rod"/>
    <property type="match status" value="1"/>
</dbReference>
<evidence type="ECO:0000259" key="4">
    <source>
        <dbReference type="Pfam" id="PF06429"/>
    </source>
</evidence>
<evidence type="ECO:0000256" key="2">
    <source>
        <dbReference type="RuleBase" id="RU362116"/>
    </source>
</evidence>
<proteinExistence type="inferred from homology"/>
<dbReference type="PANTHER" id="PTHR30435">
    <property type="entry name" value="FLAGELLAR PROTEIN"/>
    <property type="match status" value="1"/>
</dbReference>
<reference evidence="6 7" key="2">
    <citation type="journal article" date="2012" name="Stand. Genomic Sci.">
        <title>Complete genome sequence of the moderately thermophilic mineral-sulfide-oxidizing firmicute Sulfobacillus acidophilus type strain (NAL(T)).</title>
        <authorList>
            <person name="Anderson I."/>
            <person name="Chertkov O."/>
            <person name="Chen A."/>
            <person name="Saunders E."/>
            <person name="Lapidus A."/>
            <person name="Nolan M."/>
            <person name="Lucas S."/>
            <person name="Hammon N."/>
            <person name="Deshpande S."/>
            <person name="Cheng J.F."/>
            <person name="Han C."/>
            <person name="Tapia R."/>
            <person name="Goodwin L.A."/>
            <person name="Pitluck S."/>
            <person name="Liolios K."/>
            <person name="Pagani I."/>
            <person name="Ivanova N."/>
            <person name="Mikhailova N."/>
            <person name="Pati A."/>
            <person name="Palaniappan K."/>
            <person name="Land M."/>
            <person name="Pan C."/>
            <person name="Rohde M."/>
            <person name="Pukall R."/>
            <person name="Goker M."/>
            <person name="Detter J.C."/>
            <person name="Woyke T."/>
            <person name="Bristow J."/>
            <person name="Eisen J.A."/>
            <person name="Markowitz V."/>
            <person name="Hugenholtz P."/>
            <person name="Kyrpides N.C."/>
            <person name="Klenk H.P."/>
            <person name="Mavromatis K."/>
        </authorList>
    </citation>
    <scope>NUCLEOTIDE SEQUENCE [LARGE SCALE GENOMIC DNA]</scope>
    <source>
        <strain evidence="7">ATCC 700253 / DSM 10332 / NAL</strain>
    </source>
</reference>
<protein>
    <submittedName>
        <fullName evidence="6">Flagellar hook-basal body protein</fullName>
    </submittedName>
</protein>
<name>G8U1H3_SULAD</name>
<keyword evidence="6" id="KW-0966">Cell projection</keyword>
<feature type="domain" description="Flagellar basal body rod protein N-terminal" evidence="3">
    <location>
        <begin position="4"/>
        <end position="33"/>
    </location>
</feature>
<reference evidence="7" key="1">
    <citation type="submission" date="2011-12" db="EMBL/GenBank/DDBJ databases">
        <title>The complete genome of chromosome of Sulfobacillus acidophilus DSM 10332.</title>
        <authorList>
            <person name="Lucas S."/>
            <person name="Han J."/>
            <person name="Lapidus A."/>
            <person name="Bruce D."/>
            <person name="Goodwin L."/>
            <person name="Pitluck S."/>
            <person name="Peters L."/>
            <person name="Kyrpides N."/>
            <person name="Mavromatis K."/>
            <person name="Ivanova N."/>
            <person name="Mikhailova N."/>
            <person name="Chertkov O."/>
            <person name="Saunders E."/>
            <person name="Detter J.C."/>
            <person name="Tapia R."/>
            <person name="Han C."/>
            <person name="Land M."/>
            <person name="Hauser L."/>
            <person name="Markowitz V."/>
            <person name="Cheng J.-F."/>
            <person name="Hugenholtz P."/>
            <person name="Woyke T."/>
            <person name="Wu D."/>
            <person name="Pukall R."/>
            <person name="Gehrich-Schroeter G."/>
            <person name="Schneider S."/>
            <person name="Klenk H.-P."/>
            <person name="Eisen J.A."/>
        </authorList>
    </citation>
    <scope>NUCLEOTIDE SEQUENCE [LARGE SCALE GENOMIC DNA]</scope>
    <source>
        <strain evidence="7">ATCC 700253 / DSM 10332 / NAL</strain>
    </source>
</reference>
<dbReference type="Proteomes" id="UP000005439">
    <property type="component" value="Chromosome"/>
</dbReference>
<comment type="similarity">
    <text evidence="1 2">Belongs to the flagella basal body rod proteins family.</text>
</comment>
<evidence type="ECO:0000259" key="5">
    <source>
        <dbReference type="Pfam" id="PF22692"/>
    </source>
</evidence>
<feature type="domain" description="Flagellar basal-body/hook protein C-terminal" evidence="4">
    <location>
        <begin position="191"/>
        <end position="235"/>
    </location>
</feature>
<keyword evidence="2" id="KW-0975">Bacterial flagellum</keyword>
<dbReference type="InterPro" id="IPR037925">
    <property type="entry name" value="FlgE/F/G-like"/>
</dbReference>
<dbReference type="InterPro" id="IPR053967">
    <property type="entry name" value="LlgE_F_G-like_D1"/>
</dbReference>
<accession>G8U1H3</accession>
<dbReference type="GO" id="GO:0071978">
    <property type="term" value="P:bacterial-type flagellum-dependent swarming motility"/>
    <property type="evidence" value="ECO:0007669"/>
    <property type="project" value="TreeGrafter"/>
</dbReference>
<dbReference type="EMBL" id="CP003179">
    <property type="protein sequence ID" value="AEW06578.1"/>
    <property type="molecule type" value="Genomic_DNA"/>
</dbReference>
<comment type="subcellular location">
    <subcellularLocation>
        <location evidence="2">Bacterial flagellum basal body</location>
    </subcellularLocation>
</comment>
<dbReference type="AlphaFoldDB" id="G8U1H3"/>
<dbReference type="InterPro" id="IPR001444">
    <property type="entry name" value="Flag_bb_rod_N"/>
</dbReference>
<dbReference type="STRING" id="679936.Sulac_3132"/>
<keyword evidence="6" id="KW-0969">Cilium</keyword>
<dbReference type="GO" id="GO:0009425">
    <property type="term" value="C:bacterial-type flagellum basal body"/>
    <property type="evidence" value="ECO:0007669"/>
    <property type="project" value="UniProtKB-SubCell"/>
</dbReference>
<sequence length="239" mass="24171">MDALYTAAAGMIAQNQQLALVAGNLANANSPGYLAQTGTFIAFPQGTVTRQGVSPGVVGSSSDGVALTSGLNPAASGVNQTNQPTDLAILGPGFFQVKTPAGISYTRDGHFSLDAQGHLVTAAGDWVLADNGQPITLAPGPFTVSPTGVISQNNQVVATLALTGLQPTGMTSLGNNLYRGTPSPFTGSVEQGALNTSNVDLGTAAAQLIEAQTRYQSLAQMVNEESNRLKAAATLGVVG</sequence>
<organism evidence="6 7">
    <name type="scientific">Sulfobacillus acidophilus (strain ATCC 700253 / DSM 10332 / NAL)</name>
    <dbReference type="NCBI Taxonomy" id="679936"/>
    <lineage>
        <taxon>Bacteria</taxon>
        <taxon>Bacillati</taxon>
        <taxon>Bacillota</taxon>
        <taxon>Clostridia</taxon>
        <taxon>Eubacteriales</taxon>
        <taxon>Clostridiales Family XVII. Incertae Sedis</taxon>
        <taxon>Sulfobacillus</taxon>
    </lineage>
</organism>
<dbReference type="SUPFAM" id="SSF117143">
    <property type="entry name" value="Flagellar hook protein flgE"/>
    <property type="match status" value="1"/>
</dbReference>
<evidence type="ECO:0000313" key="6">
    <source>
        <dbReference type="EMBL" id="AEW06578.1"/>
    </source>
</evidence>
<dbReference type="InterPro" id="IPR010930">
    <property type="entry name" value="Flg_bb/hook_C_dom"/>
</dbReference>
<dbReference type="HOGENOM" id="CLU_013687_0_0_9"/>
<evidence type="ECO:0000313" key="7">
    <source>
        <dbReference type="Proteomes" id="UP000005439"/>
    </source>
</evidence>
<dbReference type="Pfam" id="PF06429">
    <property type="entry name" value="Flg_bbr_C"/>
    <property type="match status" value="1"/>
</dbReference>
<keyword evidence="7" id="KW-1185">Reference proteome</keyword>
<gene>
    <name evidence="6" type="ordered locus">Sulac_3132</name>
</gene>
<dbReference type="PANTHER" id="PTHR30435:SF19">
    <property type="entry name" value="FLAGELLAR BASAL-BODY ROD PROTEIN FLGG"/>
    <property type="match status" value="1"/>
</dbReference>
<keyword evidence="6" id="KW-0282">Flagellum</keyword>